<accession>A0A6S6U9E7</accession>
<dbReference type="InterPro" id="IPR011008">
    <property type="entry name" value="Dimeric_a/b-barrel"/>
</dbReference>
<dbReference type="AlphaFoldDB" id="A0A6S6U9E7"/>
<name>A0A6S6U9E7_9GAMM</name>
<gene>
    <name evidence="2" type="ORF">HELGO_WM27555</name>
</gene>
<reference evidence="2" key="1">
    <citation type="submission" date="2020-01" db="EMBL/GenBank/DDBJ databases">
        <authorList>
            <person name="Meier V. D."/>
            <person name="Meier V D."/>
        </authorList>
    </citation>
    <scope>NUCLEOTIDE SEQUENCE</scope>
    <source>
        <strain evidence="2">HLG_WM_MAG_09</strain>
    </source>
</reference>
<dbReference type="Pfam" id="PF11695">
    <property type="entry name" value="DUF3291"/>
    <property type="match status" value="1"/>
</dbReference>
<evidence type="ECO:0000259" key="1">
    <source>
        <dbReference type="Pfam" id="PF11695"/>
    </source>
</evidence>
<feature type="domain" description="DUF3291" evidence="1">
    <location>
        <begin position="5"/>
        <end position="142"/>
    </location>
</feature>
<sequence>MKYHLAQINVALAKEALDSATMKGFVDRLDEINELADHSPGFVWRLQSDVRDEKTIQTLDNPLLIVNMSVWEDLASLKHYVYKSVHVELIRDREAWFNKIAEAHQALWWVPEGHLPSVEEGKAKLEYLQQNGVGPKAFNFAKPSPPPQG</sequence>
<evidence type="ECO:0000313" key="2">
    <source>
        <dbReference type="EMBL" id="CAA6830935.1"/>
    </source>
</evidence>
<dbReference type="SUPFAM" id="SSF54909">
    <property type="entry name" value="Dimeric alpha+beta barrel"/>
    <property type="match status" value="1"/>
</dbReference>
<dbReference type="EMBL" id="CACVAT010000653">
    <property type="protein sequence ID" value="CAA6830935.1"/>
    <property type="molecule type" value="Genomic_DNA"/>
</dbReference>
<proteinExistence type="predicted"/>
<organism evidence="2">
    <name type="scientific">uncultured Thiotrichaceae bacterium</name>
    <dbReference type="NCBI Taxonomy" id="298394"/>
    <lineage>
        <taxon>Bacteria</taxon>
        <taxon>Pseudomonadati</taxon>
        <taxon>Pseudomonadota</taxon>
        <taxon>Gammaproteobacteria</taxon>
        <taxon>Thiotrichales</taxon>
        <taxon>Thiotrichaceae</taxon>
        <taxon>environmental samples</taxon>
    </lineage>
</organism>
<dbReference type="InterPro" id="IPR021708">
    <property type="entry name" value="DUF3291"/>
</dbReference>
<protein>
    <recommendedName>
        <fullName evidence="1">DUF3291 domain-containing protein</fullName>
    </recommendedName>
</protein>